<dbReference type="AlphaFoldDB" id="A0A931GMA5"/>
<dbReference type="EMBL" id="JADOUA010000001">
    <property type="protein sequence ID" value="MBG6091835.1"/>
    <property type="molecule type" value="Genomic_DNA"/>
</dbReference>
<evidence type="ECO:0000256" key="5">
    <source>
        <dbReference type="SAM" id="Phobius"/>
    </source>
</evidence>
<comment type="caution">
    <text evidence="7">The sequence shown here is derived from an EMBL/GenBank/DDBJ whole genome shotgun (WGS) entry which is preliminary data.</text>
</comment>
<keyword evidence="3 5" id="KW-1133">Transmembrane helix</keyword>
<dbReference type="Pfam" id="PF02656">
    <property type="entry name" value="DUF202"/>
    <property type="match status" value="1"/>
</dbReference>
<dbReference type="GO" id="GO:0012505">
    <property type="term" value="C:endomembrane system"/>
    <property type="evidence" value="ECO:0007669"/>
    <property type="project" value="UniProtKB-SubCell"/>
</dbReference>
<evidence type="ECO:0000313" key="7">
    <source>
        <dbReference type="EMBL" id="MBG6091835.1"/>
    </source>
</evidence>
<feature type="transmembrane region" description="Helical" evidence="5">
    <location>
        <begin position="77"/>
        <end position="97"/>
    </location>
</feature>
<protein>
    <submittedName>
        <fullName evidence="7">Uncharacterized membrane protein YidH (DUF202 family)</fullName>
    </submittedName>
</protein>
<comment type="subcellular location">
    <subcellularLocation>
        <location evidence="1">Endomembrane system</location>
        <topology evidence="1">Multi-pass membrane protein</topology>
    </subcellularLocation>
</comment>
<proteinExistence type="predicted"/>
<evidence type="ECO:0000313" key="8">
    <source>
        <dbReference type="Proteomes" id="UP000614047"/>
    </source>
</evidence>
<reference evidence="7" key="1">
    <citation type="submission" date="2020-11" db="EMBL/GenBank/DDBJ databases">
        <title>Sequencing the genomes of 1000 actinobacteria strains.</title>
        <authorList>
            <person name="Klenk H.-P."/>
        </authorList>
    </citation>
    <scope>NUCLEOTIDE SEQUENCE</scope>
    <source>
        <strain evidence="7">DSM 43175</strain>
    </source>
</reference>
<gene>
    <name evidence="7" type="ORF">IW256_005948</name>
</gene>
<feature type="domain" description="DUF202" evidence="6">
    <location>
        <begin position="11"/>
        <end position="102"/>
    </location>
</feature>
<dbReference type="Proteomes" id="UP000614047">
    <property type="component" value="Unassembled WGS sequence"/>
</dbReference>
<feature type="transmembrane region" description="Helical" evidence="5">
    <location>
        <begin position="28"/>
        <end position="56"/>
    </location>
</feature>
<sequence length="106" mass="11186">MRPPEDLEDLDPGLARARTELAWTRTAIGFAALGAAVLKTAPAAGVPVLAMSALIYGVGRWSRPPGRTGGHARPRRLLVVTVAVTLVSLVALAIAFFGPATYIRIR</sequence>
<evidence type="ECO:0000256" key="2">
    <source>
        <dbReference type="ARBA" id="ARBA00022692"/>
    </source>
</evidence>
<dbReference type="InterPro" id="IPR003807">
    <property type="entry name" value="DUF202"/>
</dbReference>
<evidence type="ECO:0000256" key="4">
    <source>
        <dbReference type="ARBA" id="ARBA00023136"/>
    </source>
</evidence>
<keyword evidence="4 5" id="KW-0472">Membrane</keyword>
<name>A0A931GMA5_9ACTN</name>
<dbReference type="RefSeq" id="WP_197014103.1">
    <property type="nucleotide sequence ID" value="NZ_BAABES010000002.1"/>
</dbReference>
<evidence type="ECO:0000256" key="3">
    <source>
        <dbReference type="ARBA" id="ARBA00022989"/>
    </source>
</evidence>
<keyword evidence="2 5" id="KW-0812">Transmembrane</keyword>
<keyword evidence="8" id="KW-1185">Reference proteome</keyword>
<accession>A0A931GMA5</accession>
<organism evidence="7 8">
    <name type="scientific">Actinomadura viridis</name>
    <dbReference type="NCBI Taxonomy" id="58110"/>
    <lineage>
        <taxon>Bacteria</taxon>
        <taxon>Bacillati</taxon>
        <taxon>Actinomycetota</taxon>
        <taxon>Actinomycetes</taxon>
        <taxon>Streptosporangiales</taxon>
        <taxon>Thermomonosporaceae</taxon>
        <taxon>Actinomadura</taxon>
    </lineage>
</organism>
<evidence type="ECO:0000256" key="1">
    <source>
        <dbReference type="ARBA" id="ARBA00004127"/>
    </source>
</evidence>
<evidence type="ECO:0000259" key="6">
    <source>
        <dbReference type="Pfam" id="PF02656"/>
    </source>
</evidence>